<dbReference type="CDD" id="cd12524">
    <property type="entry name" value="RRM1_MEI2_like"/>
    <property type="match status" value="1"/>
</dbReference>
<keyword evidence="3" id="KW-0469">Meiosis</keyword>
<dbReference type="InterPro" id="IPR034454">
    <property type="entry name" value="MEI2-like_RRM3"/>
</dbReference>
<reference evidence="7" key="2">
    <citation type="submission" date="2025-08" db="UniProtKB">
        <authorList>
            <consortium name="RefSeq"/>
        </authorList>
    </citation>
    <scope>IDENTIFICATION</scope>
</reference>
<evidence type="ECO:0000259" key="5">
    <source>
        <dbReference type="PROSITE" id="PS50102"/>
    </source>
</evidence>
<dbReference type="InterPro" id="IPR007201">
    <property type="entry name" value="Mei2-like_Rrm_C"/>
</dbReference>
<dbReference type="InterPro" id="IPR000504">
    <property type="entry name" value="RRM_dom"/>
</dbReference>
<reference evidence="6" key="1">
    <citation type="journal article" date="2014" name="Nat. Genet.">
        <title>The genome of the stress-tolerant wild tomato species Solanum pennellii.</title>
        <authorList>
            <person name="Bolger A."/>
            <person name="Scossa F."/>
            <person name="Bolger M.E."/>
            <person name="Lanz C."/>
            <person name="Maumus F."/>
            <person name="Tohge T."/>
            <person name="Quesneville H."/>
            <person name="Alseekh S."/>
            <person name="Sorensen I."/>
            <person name="Lichtenstein G."/>
            <person name="Fich E.A."/>
            <person name="Conte M."/>
            <person name="Keller H."/>
            <person name="Schneeberger K."/>
            <person name="Schwacke R."/>
            <person name="Ofner I."/>
            <person name="Vrebalov J."/>
            <person name="Xu Y."/>
            <person name="Osorio S."/>
            <person name="Aflitos S.A."/>
            <person name="Schijlen E."/>
            <person name="Jimenez-Gomez J.M."/>
            <person name="Ryngajllo M."/>
            <person name="Kimura S."/>
            <person name="Kumar R."/>
            <person name="Koenig D."/>
            <person name="Headland L.R."/>
            <person name="Maloof J.N."/>
            <person name="Sinha N."/>
            <person name="van Ham R.C."/>
            <person name="Lankhorst R.K."/>
            <person name="Mao L."/>
            <person name="Vogel A."/>
            <person name="Arsova B."/>
            <person name="Panstruga R."/>
            <person name="Fei Z."/>
            <person name="Rose J.K."/>
            <person name="Zamir D."/>
            <person name="Carrari F."/>
            <person name="Giovannoni J.J."/>
            <person name="Weigel D."/>
            <person name="Usadel B."/>
            <person name="Fernie A.R."/>
        </authorList>
    </citation>
    <scope>NUCLEOTIDE SEQUENCE [LARGE SCALE GENOMIC DNA]</scope>
    <source>
        <strain evidence="6">cv. LA0716</strain>
    </source>
</reference>
<evidence type="ECO:0000313" key="6">
    <source>
        <dbReference type="Proteomes" id="UP000694930"/>
    </source>
</evidence>
<dbReference type="InterPro" id="IPR034453">
    <property type="entry name" value="MEI2-like_RRM1"/>
</dbReference>
<dbReference type="Proteomes" id="UP000694930">
    <property type="component" value="Chromosome 2"/>
</dbReference>
<keyword evidence="2 4" id="KW-0694">RNA-binding</keyword>
<gene>
    <name evidence="7" type="primary">LOC107011391</name>
</gene>
<evidence type="ECO:0000256" key="4">
    <source>
        <dbReference type="PROSITE-ProRule" id="PRU00176"/>
    </source>
</evidence>
<dbReference type="CDD" id="cd12531">
    <property type="entry name" value="RRM3_MEI2_like"/>
    <property type="match status" value="1"/>
</dbReference>
<feature type="domain" description="RRM" evidence="5">
    <location>
        <begin position="205"/>
        <end position="278"/>
    </location>
</feature>
<dbReference type="Gene3D" id="3.30.70.330">
    <property type="match status" value="2"/>
</dbReference>
<name>A0ABM1G5Q5_SOLPN</name>
<dbReference type="PANTHER" id="PTHR23189">
    <property type="entry name" value="RNA RECOGNITION MOTIF-CONTAINING"/>
    <property type="match status" value="1"/>
</dbReference>
<dbReference type="SMART" id="SM00360">
    <property type="entry name" value="RRM"/>
    <property type="match status" value="3"/>
</dbReference>
<dbReference type="Pfam" id="PF00076">
    <property type="entry name" value="RRM_1"/>
    <property type="match status" value="2"/>
</dbReference>
<sequence length="847" mass="93686">MHFQRVKIEKKERHFSFCTSLRDLLKMPMINVSKEKGRTPWEIRPGSNSVLITNDASLFTSSVPVLQHEKLKVSDGDHGHQSVDDASPSLKTIHPDVEVDVLLDDGENRAIGSLLPDDEDELLAGIMDGFDPSQLPNHTDDLEEYDFFESGGGLELEFDGQEYLNLGISRVSLADPDSNGAAIYGLSNGGGAVTGEHPLGEHPSRTLFVRNINSNVEDSELRTLFEQYGDIRTLYTACKHRGFVMISYFDIRAARTAMRALQNKPLRRRKLDIHFSIPKDNPSDKDVNQGTLVVFNLDPSISNDDLRKVFGPYGEIKEIRETPYKKHHKFIEYYDVRAAEAALRSLHKRDIAGKRIKLEPSRPGGARRNLVLQSSQDSEQDDSWTFRHPLVSSIGNSSPGNWPQFGSPIEHGSMQSPGTSPGFRSLSPTIANNLHGLASILHPRASNTLRVAPIGNARTISGRADFPIGSNHGVPFPQSNSFAEPKISQFGGTMSSFGASSTNGSAVETLSGPQFLWGSPKLQSQQSNSSAWKTESLGNAFSFGGQGDRFSLSNHQKSFLNSSQHRLHHIGSAPSGLPLDRHFGFYPDSSILSPGFRGMGIGTRDESLMVNYGSRTTLNAGVAVPRNMSDNASSRFGMISSPKLSPLFLGNGHFPGHAATSFEGLTERSRTRRVENNNGNQMDNKKLFLLDLDKIRCGEDTRTTLMIKNIPNKYTSKMLLAAIDEQHKGTFDFLYLPIDFKNKCNVGYAFINMLSPSLIIPFYEAFNGKKWEKFNSEKVAALAYARIQGKTALVAHFQNSSLMNEDKRCRPILFHSESSELGDQIVQEHLSSGCSQPEDPVGELENR</sequence>
<evidence type="ECO:0000256" key="3">
    <source>
        <dbReference type="ARBA" id="ARBA00023254"/>
    </source>
</evidence>
<keyword evidence="1" id="KW-0677">Repeat</keyword>
<accession>A0ABM1G5Q5</accession>
<dbReference type="PROSITE" id="PS50102">
    <property type="entry name" value="RRM"/>
    <property type="match status" value="2"/>
</dbReference>
<evidence type="ECO:0000256" key="1">
    <source>
        <dbReference type="ARBA" id="ARBA00022737"/>
    </source>
</evidence>
<dbReference type="InterPro" id="IPR012677">
    <property type="entry name" value="Nucleotide-bd_a/b_plait_sf"/>
</dbReference>
<dbReference type="SUPFAM" id="SSF54928">
    <property type="entry name" value="RNA-binding domain, RBD"/>
    <property type="match status" value="2"/>
</dbReference>
<evidence type="ECO:0000256" key="2">
    <source>
        <dbReference type="ARBA" id="ARBA00022884"/>
    </source>
</evidence>
<keyword evidence="6" id="KW-1185">Reference proteome</keyword>
<proteinExistence type="predicted"/>
<protein>
    <submittedName>
        <fullName evidence="7">Protein MEI2-like 5 isoform X1</fullName>
    </submittedName>
</protein>
<dbReference type="CDD" id="cd12529">
    <property type="entry name" value="RRM2_MEI2_like"/>
    <property type="match status" value="1"/>
</dbReference>
<dbReference type="Pfam" id="PF04059">
    <property type="entry name" value="RRM_2"/>
    <property type="match status" value="1"/>
</dbReference>
<evidence type="ECO:0000313" key="7">
    <source>
        <dbReference type="RefSeq" id="XP_015066363.1"/>
    </source>
</evidence>
<dbReference type="InterPro" id="IPR035979">
    <property type="entry name" value="RBD_domain_sf"/>
</dbReference>
<dbReference type="GeneID" id="107011391"/>
<organism evidence="6 7">
    <name type="scientific">Solanum pennellii</name>
    <name type="common">Tomato</name>
    <name type="synonym">Lycopersicon pennellii</name>
    <dbReference type="NCBI Taxonomy" id="28526"/>
    <lineage>
        <taxon>Eukaryota</taxon>
        <taxon>Viridiplantae</taxon>
        <taxon>Streptophyta</taxon>
        <taxon>Embryophyta</taxon>
        <taxon>Tracheophyta</taxon>
        <taxon>Spermatophyta</taxon>
        <taxon>Magnoliopsida</taxon>
        <taxon>eudicotyledons</taxon>
        <taxon>Gunneridae</taxon>
        <taxon>Pentapetalae</taxon>
        <taxon>asterids</taxon>
        <taxon>lamiids</taxon>
        <taxon>Solanales</taxon>
        <taxon>Solanaceae</taxon>
        <taxon>Solanoideae</taxon>
        <taxon>Solaneae</taxon>
        <taxon>Solanum</taxon>
        <taxon>Solanum subgen. Lycopersicon</taxon>
    </lineage>
</organism>
<dbReference type="RefSeq" id="XP_015066363.1">
    <property type="nucleotide sequence ID" value="XM_015210877.2"/>
</dbReference>
<feature type="domain" description="RRM" evidence="5">
    <location>
        <begin position="290"/>
        <end position="363"/>
    </location>
</feature>